<dbReference type="EMBL" id="LGRB01000010">
    <property type="protein sequence ID" value="OCT49699.1"/>
    <property type="molecule type" value="Genomic_DNA"/>
</dbReference>
<reference evidence="2" key="1">
    <citation type="submission" date="2015-07" db="EMBL/GenBank/DDBJ databases">
        <authorList>
            <person name="Teixeira M.M."/>
            <person name="Souza R.C."/>
            <person name="Almeida L.G."/>
            <person name="Vicente V.A."/>
            <person name="de Hoog S."/>
            <person name="Bocca A.L."/>
            <person name="de Almeida S.R."/>
            <person name="Vasconcelos A.T."/>
            <person name="Felipe M.S."/>
        </authorList>
    </citation>
    <scope>NUCLEOTIDE SEQUENCE [LARGE SCALE GENOMIC DNA]</scope>
    <source>
        <strain evidence="2">KSF</strain>
    </source>
</reference>
<name>A0A1C1CMJ1_9EURO</name>
<dbReference type="Proteomes" id="UP000094526">
    <property type="component" value="Unassembled WGS sequence"/>
</dbReference>
<accession>A0A1C1CMJ1</accession>
<dbReference type="VEuPathDB" id="FungiDB:CLCR_07760"/>
<comment type="caution">
    <text evidence="1">The sequence shown here is derived from an EMBL/GenBank/DDBJ whole genome shotgun (WGS) entry which is preliminary data.</text>
</comment>
<proteinExistence type="predicted"/>
<dbReference type="AlphaFoldDB" id="A0A1C1CMJ1"/>
<keyword evidence="2" id="KW-1185">Reference proteome</keyword>
<sequence length="109" mass="12192">MTESQKVGRERRGSTLDRNLWTVPGGLVASAAHCQDLSPHNVRVHGAATSEHSTKIRGISCTRRREDNQIGSRHCTPMTSPLPLDSPVRWPWEIKSKMQWNVLVVLVPS</sequence>
<evidence type="ECO:0000313" key="2">
    <source>
        <dbReference type="Proteomes" id="UP000094526"/>
    </source>
</evidence>
<protein>
    <submittedName>
        <fullName evidence="1">Uncharacterized protein</fullName>
    </submittedName>
</protein>
<evidence type="ECO:0000313" key="1">
    <source>
        <dbReference type="EMBL" id="OCT49699.1"/>
    </source>
</evidence>
<gene>
    <name evidence="1" type="ORF">CLCR_07760</name>
</gene>
<organism evidence="1 2">
    <name type="scientific">Cladophialophora carrionii</name>
    <dbReference type="NCBI Taxonomy" id="86049"/>
    <lineage>
        <taxon>Eukaryota</taxon>
        <taxon>Fungi</taxon>
        <taxon>Dikarya</taxon>
        <taxon>Ascomycota</taxon>
        <taxon>Pezizomycotina</taxon>
        <taxon>Eurotiomycetes</taxon>
        <taxon>Chaetothyriomycetidae</taxon>
        <taxon>Chaetothyriales</taxon>
        <taxon>Herpotrichiellaceae</taxon>
        <taxon>Cladophialophora</taxon>
    </lineage>
</organism>